<feature type="non-terminal residue" evidence="1">
    <location>
        <position position="1"/>
    </location>
</feature>
<proteinExistence type="predicted"/>
<protein>
    <submittedName>
        <fullName evidence="1">Uncharacterized protein</fullName>
    </submittedName>
</protein>
<gene>
    <name evidence="1" type="ORF">TSPGSL018_13168</name>
</gene>
<reference evidence="1" key="1">
    <citation type="submission" date="2014-05" db="EMBL/GenBank/DDBJ databases">
        <title>The transcriptome of the halophilic microalga Tetraselmis sp. GSL018 isolated from the Great Salt Lake, Utah.</title>
        <authorList>
            <person name="Jinkerson R.E."/>
            <person name="D'Adamo S."/>
            <person name="Posewitz M.C."/>
        </authorList>
    </citation>
    <scope>NUCLEOTIDE SEQUENCE</scope>
    <source>
        <strain evidence="1">GSL018</strain>
    </source>
</reference>
<name>A0A061S268_9CHLO</name>
<accession>A0A061S268</accession>
<organism evidence="1">
    <name type="scientific">Tetraselmis sp. GSL018</name>
    <dbReference type="NCBI Taxonomy" id="582737"/>
    <lineage>
        <taxon>Eukaryota</taxon>
        <taxon>Viridiplantae</taxon>
        <taxon>Chlorophyta</taxon>
        <taxon>core chlorophytes</taxon>
        <taxon>Chlorodendrophyceae</taxon>
        <taxon>Chlorodendrales</taxon>
        <taxon>Chlorodendraceae</taxon>
        <taxon>Tetraselmis</taxon>
    </lineage>
</organism>
<dbReference type="EMBL" id="GBEZ01006127">
    <property type="protein sequence ID" value="JAC79247.1"/>
    <property type="molecule type" value="Transcribed_RNA"/>
</dbReference>
<dbReference type="AlphaFoldDB" id="A0A061S268"/>
<sequence length="145" mass="15699">DRRDERHRDLAGAGSGCRTSVCDACCGVCSYHDDDLPSNHAAFCDSEETYLTTTTFVHHSVHARIYFQNIGALLQTFLAQNIVCHSFPMAAIGLLSVATPSPPKASAPIRFLHGVSCILIDRVKSSLITVVVYPATCKFSWPGTA</sequence>
<evidence type="ECO:0000313" key="1">
    <source>
        <dbReference type="EMBL" id="JAC79247.1"/>
    </source>
</evidence>